<proteinExistence type="predicted"/>
<dbReference type="EMBL" id="CP012672">
    <property type="protein sequence ID" value="AUX33649.1"/>
    <property type="molecule type" value="Genomic_DNA"/>
</dbReference>
<dbReference type="Proteomes" id="UP000295497">
    <property type="component" value="Chromosome"/>
</dbReference>
<dbReference type="RefSeq" id="WP_129576976.1">
    <property type="nucleotide sequence ID" value="NZ_CP012672.1"/>
</dbReference>
<gene>
    <name evidence="1" type="ORF">SOCE836_058100</name>
</gene>
<organism evidence="1 2">
    <name type="scientific">Sorangium cellulosum</name>
    <name type="common">Polyangium cellulosum</name>
    <dbReference type="NCBI Taxonomy" id="56"/>
    <lineage>
        <taxon>Bacteria</taxon>
        <taxon>Pseudomonadati</taxon>
        <taxon>Myxococcota</taxon>
        <taxon>Polyangia</taxon>
        <taxon>Polyangiales</taxon>
        <taxon>Polyangiaceae</taxon>
        <taxon>Sorangium</taxon>
    </lineage>
</organism>
<accession>A0A4P2QTJ9</accession>
<sequence length="104" mass="10925">MATSVVFGSVRQSDGGMLNPGSGGWSSTRVSTGRYKITFNATSSQAPIVVVTPVDDAGRQSADNQFSTYNHEHSPPAVYVCSVDKASGALEDANFSFVAYVVQS</sequence>
<evidence type="ECO:0000313" key="1">
    <source>
        <dbReference type="EMBL" id="AUX33649.1"/>
    </source>
</evidence>
<protein>
    <submittedName>
        <fullName evidence="1">Uncharacterized protein</fullName>
    </submittedName>
</protein>
<reference evidence="1 2" key="1">
    <citation type="submission" date="2015-09" db="EMBL/GenBank/DDBJ databases">
        <title>Sorangium comparison.</title>
        <authorList>
            <person name="Zaburannyi N."/>
            <person name="Bunk B."/>
            <person name="Overmann J."/>
            <person name="Mueller R."/>
        </authorList>
    </citation>
    <scope>NUCLEOTIDE SEQUENCE [LARGE SCALE GENOMIC DNA]</scope>
    <source>
        <strain evidence="1 2">So ce836</strain>
    </source>
</reference>
<dbReference type="AlphaFoldDB" id="A0A4P2QTJ9"/>
<evidence type="ECO:0000313" key="2">
    <source>
        <dbReference type="Proteomes" id="UP000295497"/>
    </source>
</evidence>
<name>A0A4P2QTJ9_SORCE</name>